<dbReference type="RefSeq" id="WP_261948898.1">
    <property type="nucleotide sequence ID" value="NZ_CALYLO010000015.1"/>
</dbReference>
<name>A0ABN8UFA2_9BACL</name>
<sequence length="91" mass="10892">MKQIEQNLVEKRERLQTMLTILYNEAYLVEPLLADAIMEVVNFQWAFVDELTLTLNDEWAEQIIEKKSWEVVDSCEKDNEIIYKEFIAELH</sequence>
<evidence type="ECO:0000313" key="2">
    <source>
        <dbReference type="Proteomes" id="UP001154322"/>
    </source>
</evidence>
<accession>A0ABN8UFA2</accession>
<reference evidence="1" key="1">
    <citation type="submission" date="2022-06" db="EMBL/GenBank/DDBJ databases">
        <authorList>
            <person name="Dietemann V."/>
            <person name="Ory F."/>
            <person name="Dainat B."/>
            <person name="Oberhansli S."/>
        </authorList>
    </citation>
    <scope>NUCLEOTIDE SEQUENCE</scope>
    <source>
        <strain evidence="1">Ena-SAMPLE-TAB-26-04-2022-14:26:32:270-5432</strain>
    </source>
</reference>
<comment type="caution">
    <text evidence="1">The sequence shown here is derived from an EMBL/GenBank/DDBJ whole genome shotgun (WGS) entry which is preliminary data.</text>
</comment>
<keyword evidence="2" id="KW-1185">Reference proteome</keyword>
<dbReference type="Proteomes" id="UP001154322">
    <property type="component" value="Unassembled WGS sequence"/>
</dbReference>
<organism evidence="1 2">
    <name type="scientific">Paenibacillus melissococcoides</name>
    <dbReference type="NCBI Taxonomy" id="2912268"/>
    <lineage>
        <taxon>Bacteria</taxon>
        <taxon>Bacillati</taxon>
        <taxon>Bacillota</taxon>
        <taxon>Bacilli</taxon>
        <taxon>Bacillales</taxon>
        <taxon>Paenibacillaceae</taxon>
        <taxon>Paenibacillus</taxon>
    </lineage>
</organism>
<protein>
    <submittedName>
        <fullName evidence="1">Uncharacterized protein</fullName>
    </submittedName>
</protein>
<evidence type="ECO:0000313" key="1">
    <source>
        <dbReference type="EMBL" id="CAH8249313.1"/>
    </source>
</evidence>
<gene>
    <name evidence="1" type="ORF">WJ0W_006499</name>
</gene>
<dbReference type="EMBL" id="CALYLO010000015">
    <property type="protein sequence ID" value="CAH8249313.1"/>
    <property type="molecule type" value="Genomic_DNA"/>
</dbReference>
<proteinExistence type="predicted"/>